<keyword evidence="5" id="KW-0479">Metal-binding</keyword>
<dbReference type="PANTHER" id="PTHR23292">
    <property type="entry name" value="LIPOPOLYSACCHARIDE-INDUCED TUMOR NECROSIS FACTOR-ALPHA FACTOR"/>
    <property type="match status" value="1"/>
</dbReference>
<dbReference type="InterPro" id="IPR037519">
    <property type="entry name" value="LITAF_fam"/>
</dbReference>
<dbReference type="GO" id="GO:0008270">
    <property type="term" value="F:zinc ion binding"/>
    <property type="evidence" value="ECO:0007669"/>
    <property type="project" value="TreeGrafter"/>
</dbReference>
<comment type="subcellular location">
    <subcellularLocation>
        <location evidence="1">Endosome membrane</location>
        <topology evidence="1">Peripheral membrane protein</topology>
        <orientation evidence="1">Cytoplasmic side</orientation>
    </subcellularLocation>
    <subcellularLocation>
        <location evidence="2">Late endosome membrane</location>
    </subcellularLocation>
    <subcellularLocation>
        <location evidence="3">Lysosome membrane</location>
        <topology evidence="3">Peripheral membrane protein</topology>
        <orientation evidence="3">Cytoplasmic side</orientation>
    </subcellularLocation>
</comment>
<keyword evidence="7 8" id="KW-0472">Membrane</keyword>
<dbReference type="EMBL" id="JAAGNN010000021">
    <property type="protein sequence ID" value="KAF4075415.1"/>
    <property type="molecule type" value="Genomic_DNA"/>
</dbReference>
<evidence type="ECO:0000313" key="11">
    <source>
        <dbReference type="Proteomes" id="UP000593565"/>
    </source>
</evidence>
<feature type="domain" description="LITAF" evidence="9">
    <location>
        <begin position="62"/>
        <end position="146"/>
    </location>
</feature>
<keyword evidence="8" id="KW-0812">Transmembrane</keyword>
<comment type="similarity">
    <text evidence="4">Belongs to the CDIP1/LITAF family.</text>
</comment>
<dbReference type="GO" id="GO:0005634">
    <property type="term" value="C:nucleus"/>
    <property type="evidence" value="ECO:0007669"/>
    <property type="project" value="TreeGrafter"/>
</dbReference>
<keyword evidence="11" id="KW-1185">Reference proteome</keyword>
<dbReference type="GO" id="GO:0098574">
    <property type="term" value="C:cytoplasmic side of lysosomal membrane"/>
    <property type="evidence" value="ECO:0007669"/>
    <property type="project" value="TreeGrafter"/>
</dbReference>
<organism evidence="10 11">
    <name type="scientific">Ameiurus melas</name>
    <name type="common">Black bullhead</name>
    <name type="synonym">Silurus melas</name>
    <dbReference type="NCBI Taxonomy" id="219545"/>
    <lineage>
        <taxon>Eukaryota</taxon>
        <taxon>Metazoa</taxon>
        <taxon>Chordata</taxon>
        <taxon>Craniata</taxon>
        <taxon>Vertebrata</taxon>
        <taxon>Euteleostomi</taxon>
        <taxon>Actinopterygii</taxon>
        <taxon>Neopterygii</taxon>
        <taxon>Teleostei</taxon>
        <taxon>Ostariophysi</taxon>
        <taxon>Siluriformes</taxon>
        <taxon>Ictaluridae</taxon>
        <taxon>Ameiurus</taxon>
    </lineage>
</organism>
<dbReference type="SMART" id="SM00714">
    <property type="entry name" value="LITAF"/>
    <property type="match status" value="1"/>
</dbReference>
<evidence type="ECO:0000256" key="4">
    <source>
        <dbReference type="ARBA" id="ARBA00005975"/>
    </source>
</evidence>
<evidence type="ECO:0000256" key="1">
    <source>
        <dbReference type="ARBA" id="ARBA00004125"/>
    </source>
</evidence>
<accession>A0A7J5ZXR0</accession>
<evidence type="ECO:0000259" key="9">
    <source>
        <dbReference type="PROSITE" id="PS51837"/>
    </source>
</evidence>
<dbReference type="PANTHER" id="PTHR23292:SF48">
    <property type="entry name" value="LIPOPOLYSACCHARIDE-INDUCED TUMOR NECROSIS FACTOR-ALPHA FACTOR HOMOLOG-RELATED"/>
    <property type="match status" value="1"/>
</dbReference>
<dbReference type="Proteomes" id="UP000593565">
    <property type="component" value="Unassembled WGS sequence"/>
</dbReference>
<evidence type="ECO:0000256" key="8">
    <source>
        <dbReference type="SAM" id="Phobius"/>
    </source>
</evidence>
<protein>
    <recommendedName>
        <fullName evidence="9">LITAF domain-containing protein</fullName>
    </recommendedName>
</protein>
<keyword evidence="8" id="KW-1133">Transmembrane helix</keyword>
<evidence type="ECO:0000256" key="6">
    <source>
        <dbReference type="ARBA" id="ARBA00022833"/>
    </source>
</evidence>
<gene>
    <name evidence="10" type="ORF">AMELA_G00234240</name>
</gene>
<dbReference type="PROSITE" id="PS51837">
    <property type="entry name" value="LITAF"/>
    <property type="match status" value="1"/>
</dbReference>
<sequence length="147" mass="15961">MVCVVCNLIQSALITQKGLTQSTKAPQNKSTLVTTCASTQHGLHSQSAGTSTYAAPQPSVVVQAPGPVAIQSPMKSVPANTRCGFCQQQVVTLTRPINGFLTWAVFGGLFLFFIWPCCLIPFFVKSCKDIEHTCPNCKNVIHVYKRM</sequence>
<evidence type="ECO:0000256" key="7">
    <source>
        <dbReference type="ARBA" id="ARBA00023136"/>
    </source>
</evidence>
<dbReference type="InterPro" id="IPR006629">
    <property type="entry name" value="LITAF"/>
</dbReference>
<dbReference type="GO" id="GO:0098560">
    <property type="term" value="C:cytoplasmic side of late endosome membrane"/>
    <property type="evidence" value="ECO:0007669"/>
    <property type="project" value="TreeGrafter"/>
</dbReference>
<evidence type="ECO:0000256" key="2">
    <source>
        <dbReference type="ARBA" id="ARBA00004414"/>
    </source>
</evidence>
<reference evidence="10 11" key="1">
    <citation type="submission" date="2020-02" db="EMBL/GenBank/DDBJ databases">
        <title>A chromosome-scale genome assembly of the black bullhead catfish (Ameiurus melas).</title>
        <authorList>
            <person name="Wen M."/>
            <person name="Zham M."/>
            <person name="Cabau C."/>
            <person name="Klopp C."/>
            <person name="Donnadieu C."/>
            <person name="Roques C."/>
            <person name="Bouchez O."/>
            <person name="Lampietro C."/>
            <person name="Jouanno E."/>
            <person name="Herpin A."/>
            <person name="Louis A."/>
            <person name="Berthelot C."/>
            <person name="Parey E."/>
            <person name="Roest-Crollius H."/>
            <person name="Braasch I."/>
            <person name="Postlethwait J."/>
            <person name="Robinson-Rechavi M."/>
            <person name="Echchiki A."/>
            <person name="Begum T."/>
            <person name="Montfort J."/>
            <person name="Schartl M."/>
            <person name="Bobe J."/>
            <person name="Guiguen Y."/>
        </authorList>
    </citation>
    <scope>NUCLEOTIDE SEQUENCE [LARGE SCALE GENOMIC DNA]</scope>
    <source>
        <strain evidence="10">M_S1</strain>
        <tissue evidence="10">Blood</tissue>
    </source>
</reference>
<evidence type="ECO:0000313" key="10">
    <source>
        <dbReference type="EMBL" id="KAF4075415.1"/>
    </source>
</evidence>
<evidence type="ECO:0000256" key="3">
    <source>
        <dbReference type="ARBA" id="ARBA00004630"/>
    </source>
</evidence>
<dbReference type="Pfam" id="PF10601">
    <property type="entry name" value="zf-LITAF-like"/>
    <property type="match status" value="1"/>
</dbReference>
<evidence type="ECO:0000256" key="5">
    <source>
        <dbReference type="ARBA" id="ARBA00022723"/>
    </source>
</evidence>
<keyword evidence="6" id="KW-0862">Zinc</keyword>
<proteinExistence type="inferred from homology"/>
<name>A0A7J5ZXR0_AMEME</name>
<dbReference type="AlphaFoldDB" id="A0A7J5ZXR0"/>
<feature type="transmembrane region" description="Helical" evidence="8">
    <location>
        <begin position="100"/>
        <end position="124"/>
    </location>
</feature>
<comment type="caution">
    <text evidence="10">The sequence shown here is derived from an EMBL/GenBank/DDBJ whole genome shotgun (WGS) entry which is preliminary data.</text>
</comment>